<feature type="domain" description="FCP1 homology" evidence="7">
    <location>
        <begin position="284"/>
        <end position="452"/>
    </location>
</feature>
<feature type="compositionally biased region" description="Polar residues" evidence="4">
    <location>
        <begin position="579"/>
        <end position="590"/>
    </location>
</feature>
<dbReference type="InterPro" id="IPR058938">
    <property type="entry name" value="Helical_CED_Drosha"/>
</dbReference>
<dbReference type="SMART" id="SM00577">
    <property type="entry name" value="CPDc"/>
    <property type="match status" value="1"/>
</dbReference>
<feature type="compositionally biased region" description="Basic and acidic residues" evidence="4">
    <location>
        <begin position="2556"/>
        <end position="2586"/>
    </location>
</feature>
<evidence type="ECO:0000259" key="5">
    <source>
        <dbReference type="PROSITE" id="PS50106"/>
    </source>
</evidence>
<dbReference type="InterPro" id="IPR004274">
    <property type="entry name" value="FCP1_dom"/>
</dbReference>
<evidence type="ECO:0000256" key="4">
    <source>
        <dbReference type="SAM" id="MobiDB-lite"/>
    </source>
</evidence>
<sequence>MGLLTDPSSTKDIGAKINKFGSKLSTLGFLCGIGWLAMQSSAQFNARTYIDENALQPRMASPKYSQTVKGLAGVMNRRMEDCVTADCRKNLIKKAATTLRLKYEEQSWSYSDLSSSNIIVRVCPIGSSAAESIIINVPIASWDEKVTNSAFGTGMALMSMISDQTHWGKDIFFIFSTHGRRGIQCWLENNFENKNKECEGPELELSAASPQTGVVLKGDAPTFSFVNVEMEGDNGQMTNQDIVGVIKYLYTTASRNIRWFQQFTTLRYPNRFAPLEPAEIQRVTGVKRKTLVLDLDETLIHSQHDGLGRGGPARSTKTSDFILNVVIDSHPVSFYVYKRPHVDYFLQTVSQWYDLVVFTASMEVYGSAVCDKLDPHKTILRRRYYRQDCRMEYHSYTKDLATVNSDLSSVFILDNSPGAYRHYVENAVPIKSWFSDPHDTCLLNLLPMLDALSSDQCEMTNDSGDIFVGIVTALDADFGFIDGTIFFTKSVCENQILPTLNASVRYTAKSRHDMPMKKIATCVIASNNLQVSNTDSSSNSPSPPLKLLQAPPNSSNTTNSNSKKPILKREFEEPGFPSEPQNCARTSRNSSSRDEYSGNARVDRFREPRELPQWGHSREETFDQQENRGRSSTNGRVKIERITDQEWQDRSSFIPFDPTARVKTEPGEEPQLSGAPVRVKLERIDDEIGVDRGTEIGTLELEVPEGMGSVLFILKIESANKSPSPRPENRERNRENYEKKLLHGSVPKPPPAPVANKKVISAPTDNYSPLLNFTEKRESLPSLEPVREEFQALSQRHTAQSDSTWQAPKVLRRKRAAILSGTPENEQDEFSDVDSDDDNGTNLLICEDDLETNEENGNEETEAATEEETATESQTVDGDTLNDALEEAADGQEDTIGYQVIKEFRKDLEKAGVFGKSEKKKRKSLLQGDTKKILNKAGELIKYIRTIKNHPDRMCAELWYNEPKMANDGPLCKCEMDQQHGINHGVYPQEIQPPALPAKSNNLDKLFHYRITVSPLKNFAFKDHITTKISYNNKTFRFAGYSIFSHRDLSKVPTIPVTRYHNEHAITLLPEPAPTSFCLADLELFSDFFFKDTLELYDWIEGLTPSNDPSVKIEPGSSFSQKFFYFLPRFESRGLDNQLELLGMDQIMQYFIDSNKPLIEPNDLVRFHPVKTFRGQLVTNPGKKPSTIRLDQLDREKTMTGAANKEHRWPIIVHFGVRPANLSYAGDPVYQKVYRTYQKYRHLITNKPRIQEQHWSKIRDLEVLLQKMRRMADMQREVTNEISCENFRLTVFIPIFRYIHSLDSLQTILGYRFKNLSWLTRAMTHPSAVYNYGENPDHVRNSTTNCGIRKPQYGEDGPSRPYERKRGIVTLIKVMALLGTSEPKESPINYLERPEFLGDAVLGFIVSVSIFHLFPHLGEGALSMLRCALVCNVHLAALAQKLTLEDYFVYIHSQDLAKREDLNNALANCFEAVLGAIYMDGGLEPVRHLLARVLFDDESLQRIWLNFPAHPLQQEFPDGDRAKIESSKVLKRCAELENLLGLKFKNIRLLAKALTLKNVKYNDITKGHNQRLEFLDQGIIAVDVFMKVCFYPRLKHFIMSQVWNDPKSCLQQCCLTLRPEEGSPDLPEYRHNSSSTSSSKMRYRVEVYFRGERIGEEESEECCRSLDEWLKEMPLKNFYCLGSKNHRSKRSQSPLPNYEQQLVPLESLLPEEIKGSTTVRLVKDSDEPLGLTIAGGLDKLSMARVEHLRAGGLASRCDLLQVGDIISSVNGINTSRLKHDDIINLLKNVGNVLNLGIDYELPPTFPPSPHQVQKIVTVNLPRDDVPGSGRGIVLRGGVNKEDPMKTRPLVVSFIRPGSLCDANTPIKVGDRMVAAGNNRLDSCTLDEALAIIDREEVFTVQYSAQIVDQVQNAKGPLSIEVAKPPGSNLGVNLSVTVINHRHVIVISEIVAASIADRCGALHVGDQVIRIDGHHVEQLTLDDATRLLSSPSDQIKLEILPVSHVRLSIEGPKSIGYPGRYTPSIGPGTSYSHLNTGTFSRSGTMLSSKSNTFSRMRGRKLKSGLSQMSVASFDPYAQPNQVNHQETFCRTLECEPRTSFGINISAGVFATCDFMGGPKLIESIDEGSAADEAAVFQAGDRILRLNDVPLEEMGPDEANQMLMDSADRGRVKIEVEFDIADAVVPTSGEFTLKLHRKSHQSLGIEVSAPRNRIFGEPLAISNIIPGSVAHRTGSLAAGDKLLAINNHKLDHCTISDAIQLLKNTGELVRLKIRKEDEEETGLCFTVELKGNGGPLGITITGSDDPFDPIYVSNLTPGGIAERTRAIQKGDKILSINGTSCKTKTLQQCIELMRSSDVLKLKIEKDEMKPSSSNQPLSTGALFDERIAEEASDNEQTRFQRYHTPNNKSHDSAVESWESGNSELSQNSSSNHGKARQPNSRNPNFSSHTLGNPRHRASERRSNEFGSLARLPGRDRALSDRHIPQASLQNLTMGLGLSHSASLNLLTKSSLTNVNNSVPLEFSILKRNFESMDNISARRLPRSRSQDSRRMRASSRFGSRDGSRDRALGRERRNEIRNIDLEEKETRSKMSRARSAHRVRDVKHRQPHLYQEEDRSSDESNWEGNTNSKQFPERAPSETSEFLDDVIRDLRSVATAGYKENLRAIVFKDLELGTFGFSVSDGVDEQGVFVNSIKPDGPAARAGVLPFDRILQINNIRCNEMQSQAVLAAIQQSGNRLRLQLSRNPASGAAMAHQT</sequence>
<feature type="domain" description="PDZ" evidence="5">
    <location>
        <begin position="2282"/>
        <end position="2354"/>
    </location>
</feature>
<dbReference type="Pfam" id="PF03031">
    <property type="entry name" value="NIF"/>
    <property type="match status" value="1"/>
</dbReference>
<dbReference type="CDD" id="cd06684">
    <property type="entry name" value="PDZ3_GRIP1-2-like"/>
    <property type="match status" value="1"/>
</dbReference>
<feature type="region of interest" description="Disordered" evidence="4">
    <location>
        <begin position="2534"/>
        <end position="2636"/>
    </location>
</feature>
<keyword evidence="2" id="KW-0963">Cytoplasm</keyword>
<dbReference type="SUPFAM" id="SSF56784">
    <property type="entry name" value="HAD-like"/>
    <property type="match status" value="1"/>
</dbReference>
<evidence type="ECO:0000256" key="3">
    <source>
        <dbReference type="ARBA" id="ARBA00022737"/>
    </source>
</evidence>
<feature type="region of interest" description="Disordered" evidence="4">
    <location>
        <begin position="2388"/>
        <end position="2475"/>
    </location>
</feature>
<feature type="domain" description="PDZ" evidence="5">
    <location>
        <begin position="1718"/>
        <end position="1801"/>
    </location>
</feature>
<keyword evidence="3" id="KW-0677">Repeat</keyword>
<feature type="compositionally biased region" description="Basic and acidic residues" evidence="4">
    <location>
        <begin position="591"/>
        <end position="629"/>
    </location>
</feature>
<dbReference type="Gene3D" id="1.10.1520.10">
    <property type="entry name" value="Ribonuclease III domain"/>
    <property type="match status" value="2"/>
</dbReference>
<organism evidence="8 9">
    <name type="scientific">Oikopleura dioica</name>
    <name type="common">Tunicate</name>
    <dbReference type="NCBI Taxonomy" id="34765"/>
    <lineage>
        <taxon>Eukaryota</taxon>
        <taxon>Metazoa</taxon>
        <taxon>Chordata</taxon>
        <taxon>Tunicata</taxon>
        <taxon>Appendicularia</taxon>
        <taxon>Copelata</taxon>
        <taxon>Oikopleuridae</taxon>
        <taxon>Oikopleura</taxon>
    </lineage>
</organism>
<dbReference type="Gene3D" id="3.40.50.1000">
    <property type="entry name" value="HAD superfamily/HAD-like"/>
    <property type="match status" value="1"/>
</dbReference>
<dbReference type="InterPro" id="IPR001478">
    <property type="entry name" value="PDZ"/>
</dbReference>
<dbReference type="PROSITE" id="PS50142">
    <property type="entry name" value="RNASE_3_2"/>
    <property type="match status" value="1"/>
</dbReference>
<dbReference type="InterPro" id="IPR043545">
    <property type="entry name" value="GRIP1/2"/>
</dbReference>
<dbReference type="SMART" id="SM00228">
    <property type="entry name" value="PDZ"/>
    <property type="match status" value="7"/>
</dbReference>
<keyword evidence="9" id="KW-1185">Reference proteome</keyword>
<feature type="domain" description="PDZ" evidence="5">
    <location>
        <begin position="1817"/>
        <end position="1894"/>
    </location>
</feature>
<evidence type="ECO:0000259" key="7">
    <source>
        <dbReference type="PROSITE" id="PS50969"/>
    </source>
</evidence>
<feature type="region of interest" description="Disordered" evidence="4">
    <location>
        <begin position="1341"/>
        <end position="1360"/>
    </location>
</feature>
<dbReference type="InterPro" id="IPR007246">
    <property type="entry name" value="Gaa1"/>
</dbReference>
<dbReference type="SUPFAM" id="SSF50156">
    <property type="entry name" value="PDZ domain-like"/>
    <property type="match status" value="7"/>
</dbReference>
<gene>
    <name evidence="8" type="ORF">OKIOD_LOCUS14772</name>
</gene>
<dbReference type="InterPro" id="IPR036389">
    <property type="entry name" value="RNase_III_sf"/>
</dbReference>
<dbReference type="InterPro" id="IPR000999">
    <property type="entry name" value="RNase_III_dom"/>
</dbReference>
<dbReference type="SUPFAM" id="SSF69065">
    <property type="entry name" value="RNase III domain-like"/>
    <property type="match status" value="2"/>
</dbReference>
<dbReference type="Pfam" id="PF00595">
    <property type="entry name" value="PDZ"/>
    <property type="match status" value="6"/>
</dbReference>
<evidence type="ECO:0000259" key="6">
    <source>
        <dbReference type="PROSITE" id="PS50142"/>
    </source>
</evidence>
<dbReference type="Pfam" id="PF04114">
    <property type="entry name" value="Gaa1"/>
    <property type="match status" value="1"/>
</dbReference>
<dbReference type="InterPro" id="IPR036034">
    <property type="entry name" value="PDZ_sf"/>
</dbReference>
<feature type="compositionally biased region" description="Acidic residues" evidence="4">
    <location>
        <begin position="846"/>
        <end position="870"/>
    </location>
</feature>
<protein>
    <submittedName>
        <fullName evidence="8">Oidioi.mRNA.OKI2018_I69.chr2.g6007.t1.cds</fullName>
    </submittedName>
</protein>
<evidence type="ECO:0000313" key="8">
    <source>
        <dbReference type="EMBL" id="CAG5111731.1"/>
    </source>
</evidence>
<dbReference type="InterPro" id="IPR023214">
    <property type="entry name" value="HAD_sf"/>
</dbReference>
<accession>A0ABN7T282</accession>
<feature type="domain" description="PDZ" evidence="5">
    <location>
        <begin position="2088"/>
        <end position="2172"/>
    </location>
</feature>
<feature type="compositionally biased region" description="Polar residues" evidence="4">
    <location>
        <begin position="2435"/>
        <end position="2448"/>
    </location>
</feature>
<dbReference type="Gene3D" id="3.30.160.20">
    <property type="match status" value="1"/>
</dbReference>
<dbReference type="SMART" id="SM00535">
    <property type="entry name" value="RIBOc"/>
    <property type="match status" value="1"/>
</dbReference>
<comment type="subcellular location">
    <subcellularLocation>
        <location evidence="1">Cytoplasm</location>
    </subcellularLocation>
</comment>
<dbReference type="PROSITE" id="PS50106">
    <property type="entry name" value="PDZ"/>
    <property type="match status" value="7"/>
</dbReference>
<reference evidence="8 9" key="1">
    <citation type="submission" date="2021-04" db="EMBL/GenBank/DDBJ databases">
        <authorList>
            <person name="Bliznina A."/>
        </authorList>
    </citation>
    <scope>NUCLEOTIDE SEQUENCE [LARGE SCALE GENOMIC DNA]</scope>
</reference>
<dbReference type="Proteomes" id="UP001158576">
    <property type="component" value="Chromosome 2"/>
</dbReference>
<evidence type="ECO:0000313" key="9">
    <source>
        <dbReference type="Proteomes" id="UP001158576"/>
    </source>
</evidence>
<proteinExistence type="predicted"/>
<dbReference type="PROSITE" id="PS50969">
    <property type="entry name" value="FCP1"/>
    <property type="match status" value="1"/>
</dbReference>
<dbReference type="CDD" id="cd07521">
    <property type="entry name" value="HAD_FCP1-like"/>
    <property type="match status" value="1"/>
</dbReference>
<feature type="compositionally biased region" description="Acidic residues" evidence="4">
    <location>
        <begin position="825"/>
        <end position="839"/>
    </location>
</feature>
<evidence type="ECO:0000256" key="2">
    <source>
        <dbReference type="ARBA" id="ARBA00022490"/>
    </source>
</evidence>
<feature type="domain" description="RNase III" evidence="6">
    <location>
        <begin position="1302"/>
        <end position="1482"/>
    </location>
</feature>
<dbReference type="CDD" id="cd06682">
    <property type="entry name" value="PDZ5_GRIP1-2-like"/>
    <property type="match status" value="1"/>
</dbReference>
<dbReference type="InterPro" id="IPR011948">
    <property type="entry name" value="Dullard_phosphatase"/>
</dbReference>
<feature type="domain" description="PDZ" evidence="5">
    <location>
        <begin position="2662"/>
        <end position="2743"/>
    </location>
</feature>
<dbReference type="Gene3D" id="2.30.42.10">
    <property type="match status" value="7"/>
</dbReference>
<dbReference type="PANTHER" id="PTHR46227:SF2">
    <property type="entry name" value="FI03335P"/>
    <property type="match status" value="1"/>
</dbReference>
<feature type="compositionally biased region" description="Basic residues" evidence="4">
    <location>
        <begin position="2587"/>
        <end position="2605"/>
    </location>
</feature>
<feature type="compositionally biased region" description="Low complexity" evidence="4">
    <location>
        <begin position="2417"/>
        <end position="2429"/>
    </location>
</feature>
<feature type="region of interest" description="Disordered" evidence="4">
    <location>
        <begin position="532"/>
        <end position="635"/>
    </location>
</feature>
<feature type="compositionally biased region" description="Polar residues" evidence="4">
    <location>
        <begin position="2395"/>
        <end position="2405"/>
    </location>
</feature>
<dbReference type="InterPro" id="IPR036412">
    <property type="entry name" value="HAD-like_sf"/>
</dbReference>
<name>A0ABN7T282_OIKDI</name>
<dbReference type="EMBL" id="OU015567">
    <property type="protein sequence ID" value="CAG5111731.1"/>
    <property type="molecule type" value="Genomic_DNA"/>
</dbReference>
<feature type="domain" description="PDZ" evidence="5">
    <location>
        <begin position="2190"/>
        <end position="2275"/>
    </location>
</feature>
<feature type="domain" description="PDZ" evidence="5">
    <location>
        <begin position="1918"/>
        <end position="2002"/>
    </location>
</feature>
<dbReference type="Pfam" id="PF00636">
    <property type="entry name" value="Ribonuclease_3"/>
    <property type="match status" value="1"/>
</dbReference>
<evidence type="ECO:0000256" key="1">
    <source>
        <dbReference type="ARBA" id="ARBA00004496"/>
    </source>
</evidence>
<dbReference type="CDD" id="cd00593">
    <property type="entry name" value="RIBOc"/>
    <property type="match status" value="1"/>
</dbReference>
<dbReference type="NCBIfam" id="TIGR02251">
    <property type="entry name" value="HIF-SF_euk"/>
    <property type="match status" value="1"/>
</dbReference>
<feature type="region of interest" description="Disordered" evidence="4">
    <location>
        <begin position="818"/>
        <end position="878"/>
    </location>
</feature>
<feature type="compositionally biased region" description="Low complexity" evidence="4">
    <location>
        <begin position="553"/>
        <end position="562"/>
    </location>
</feature>
<dbReference type="Pfam" id="PF26050">
    <property type="entry name" value="Helical_CED_Drosha"/>
    <property type="match status" value="1"/>
</dbReference>
<dbReference type="PANTHER" id="PTHR46227">
    <property type="entry name" value="GLUTAMATE RECEPTOR-INTERACTING PROTEIN GRIP"/>
    <property type="match status" value="1"/>
</dbReference>